<dbReference type="Proteomes" id="UP000199289">
    <property type="component" value="Unassembled WGS sequence"/>
</dbReference>
<dbReference type="OrthoDB" id="265845at2157"/>
<dbReference type="Proteomes" id="UP000255421">
    <property type="component" value="Unassembled WGS sequence"/>
</dbReference>
<dbReference type="RefSeq" id="WP_092537951.1">
    <property type="nucleotide sequence ID" value="NZ_FNKQ01000003.1"/>
</dbReference>
<feature type="transmembrane region" description="Helical" evidence="1">
    <location>
        <begin position="28"/>
        <end position="51"/>
    </location>
</feature>
<evidence type="ECO:0000313" key="5">
    <source>
        <dbReference type="Proteomes" id="UP000255421"/>
    </source>
</evidence>
<reference evidence="4" key="1">
    <citation type="submission" date="2016-10" db="EMBL/GenBank/DDBJ databases">
        <authorList>
            <person name="Varghese N."/>
            <person name="Submissions S."/>
        </authorList>
    </citation>
    <scope>NUCLEOTIDE SEQUENCE [LARGE SCALE GENOMIC DNA]</scope>
    <source>
        <strain evidence="4">CGMCC 1.12397</strain>
    </source>
</reference>
<evidence type="ECO:0000313" key="2">
    <source>
        <dbReference type="EMBL" id="RDI71470.1"/>
    </source>
</evidence>
<keyword evidence="1" id="KW-0812">Transmembrane</keyword>
<keyword evidence="5" id="KW-1185">Reference proteome</keyword>
<evidence type="ECO:0000313" key="3">
    <source>
        <dbReference type="EMBL" id="SDQ79968.1"/>
    </source>
</evidence>
<dbReference type="AlphaFoldDB" id="A0A1H1DUR1"/>
<evidence type="ECO:0000256" key="1">
    <source>
        <dbReference type="SAM" id="Phobius"/>
    </source>
</evidence>
<dbReference type="EMBL" id="QQST01000001">
    <property type="protein sequence ID" value="RDI71470.1"/>
    <property type="molecule type" value="Genomic_DNA"/>
</dbReference>
<organism evidence="3 4">
    <name type="scientific">Halopelagius longus</name>
    <dbReference type="NCBI Taxonomy" id="1236180"/>
    <lineage>
        <taxon>Archaea</taxon>
        <taxon>Methanobacteriati</taxon>
        <taxon>Methanobacteriota</taxon>
        <taxon>Stenosarchaea group</taxon>
        <taxon>Halobacteria</taxon>
        <taxon>Halobacteriales</taxon>
        <taxon>Haloferacaceae</taxon>
    </lineage>
</organism>
<keyword evidence="1" id="KW-0472">Membrane</keyword>
<reference evidence="3" key="2">
    <citation type="submission" date="2016-10" db="EMBL/GenBank/DDBJ databases">
        <authorList>
            <person name="de Groot N.N."/>
        </authorList>
    </citation>
    <scope>NUCLEOTIDE SEQUENCE [LARGE SCALE GENOMIC DNA]</scope>
    <source>
        <strain evidence="3">CGMCC 1.12397</strain>
    </source>
</reference>
<sequence length="327" mass="35644">MADTTEGSADHRPITGLTRWFLLSGDRLLVSLVLLFGVGAAFFAVGILDLATVTTPNRVMWYLNGTVNGLLTLVPITVGVNQIVLSHEFGSVQDLYERRTDITDFRERVEDRTGTSVSSPHASPFFGTLLSAVSDAAGTAQDRFDRSRADERVANDVAEITQSVIEEAERTNDELAADDTSMLRTFLTMLDYRNSGQFHDVRRIQAELSDSDAETAEELQRITELFVEVDAARQFLKTVVVERQLARLSRLLVYTGVPAVTVATIGIFSYRDIAGLTLPHAALVGVAGAIIVATLVPLAILSAYILRVATIAHQTAVYGPFIPESDD</sequence>
<gene>
    <name evidence="2" type="ORF">DWB78_06910</name>
    <name evidence="3" type="ORF">SAMN05216278_2583</name>
</gene>
<dbReference type="InterPro" id="IPR058278">
    <property type="entry name" value="DUF7972"/>
</dbReference>
<protein>
    <submittedName>
        <fullName evidence="3">Uncharacterized protein</fullName>
    </submittedName>
</protein>
<feature type="transmembrane region" description="Helical" evidence="1">
    <location>
        <begin position="282"/>
        <end position="306"/>
    </location>
</feature>
<keyword evidence="1" id="KW-1133">Transmembrane helix</keyword>
<feature type="transmembrane region" description="Helical" evidence="1">
    <location>
        <begin position="251"/>
        <end position="270"/>
    </location>
</feature>
<reference evidence="2 5" key="3">
    <citation type="submission" date="2018-07" db="EMBL/GenBank/DDBJ databases">
        <title>Genome sequence of extremly halophilic archaeon Halopelagius longus strain BC12-B1.</title>
        <authorList>
            <person name="Zhang X."/>
        </authorList>
    </citation>
    <scope>NUCLEOTIDE SEQUENCE [LARGE SCALE GENOMIC DNA]</scope>
    <source>
        <strain evidence="2 5">BC12-B1</strain>
    </source>
</reference>
<proteinExistence type="predicted"/>
<dbReference type="EMBL" id="FNKQ01000003">
    <property type="protein sequence ID" value="SDQ79968.1"/>
    <property type="molecule type" value="Genomic_DNA"/>
</dbReference>
<accession>A0A1H1DUR1</accession>
<dbReference type="Pfam" id="PF25927">
    <property type="entry name" value="DUF7972"/>
    <property type="match status" value="1"/>
</dbReference>
<evidence type="ECO:0000313" key="4">
    <source>
        <dbReference type="Proteomes" id="UP000199289"/>
    </source>
</evidence>
<name>A0A1H1DUR1_9EURY</name>